<sequence>MPDEEQHKTSTRNAAPPNNAEPKVKSTAKEVRLLDHFTWANFTCTQSTGGVAILLSETPHQFRGLQTAGVVVFILNLVLFVCFTAAMICRFVQRPSNLRRSVTEPPEAYFTGSLWLSMATIIICMQRFGVPHAGPWAIVAVRVLFWAYAAITLTYNVVIFVVMFVVYPLEPGTMSPPMFLMIFNAMLTGTVASCIAAHQPLSQQMAIIVAGIAFQGLGWILCLLFLPLFVGNMLINGLGPANQRPGLFISVGSSGYTIVALIGCAKAIPDEYGYFAKHPTASETLNVVALWIGIFLWLFTFWLFAIALVAHLPIIISKCGNNNMAQPQMSFTLPWWAIVFPNVGFTIATIYIGEELESNAISWVATVMTVLVFAAWLMDLFLHLKSIFQRRIM</sequence>
<organism evidence="8 9">
    <name type="scientific">Aspergillus tanneri</name>
    <dbReference type="NCBI Taxonomy" id="1220188"/>
    <lineage>
        <taxon>Eukaryota</taxon>
        <taxon>Fungi</taxon>
        <taxon>Dikarya</taxon>
        <taxon>Ascomycota</taxon>
        <taxon>Pezizomycotina</taxon>
        <taxon>Eurotiomycetes</taxon>
        <taxon>Eurotiomycetidae</taxon>
        <taxon>Eurotiales</taxon>
        <taxon>Aspergillaceae</taxon>
        <taxon>Aspergillus</taxon>
        <taxon>Aspergillus subgen. Circumdati</taxon>
    </lineage>
</organism>
<name>A0A4S3J2B7_9EURO</name>
<feature type="transmembrane region" description="Helical" evidence="6">
    <location>
        <begin position="143"/>
        <end position="167"/>
    </location>
</feature>
<dbReference type="Proteomes" id="UP000308092">
    <property type="component" value="Unassembled WGS sequence"/>
</dbReference>
<reference evidence="8 9" key="1">
    <citation type="submission" date="2019-03" db="EMBL/GenBank/DDBJ databases">
        <title>The genome sequence of a newly discovered highly antifungal drug resistant Aspergillus species, Aspergillus tanneri NIH 1004.</title>
        <authorList>
            <person name="Mounaud S."/>
            <person name="Singh I."/>
            <person name="Joardar V."/>
            <person name="Pakala S."/>
            <person name="Pakala S."/>
            <person name="Venepally P."/>
            <person name="Hoover J."/>
            <person name="Nierman W."/>
            <person name="Chung J."/>
            <person name="Losada L."/>
        </authorList>
    </citation>
    <scope>NUCLEOTIDE SEQUENCE [LARGE SCALE GENOMIC DNA]</scope>
    <source>
        <strain evidence="8 9">NIH1004</strain>
    </source>
</reference>
<keyword evidence="2 6" id="KW-0812">Transmembrane</keyword>
<dbReference type="EMBL" id="SOSA01000784">
    <property type="protein sequence ID" value="THC88702.1"/>
    <property type="molecule type" value="Genomic_DNA"/>
</dbReference>
<dbReference type="GO" id="GO:0015140">
    <property type="term" value="F:malate transmembrane transporter activity"/>
    <property type="evidence" value="ECO:0007669"/>
    <property type="project" value="InterPro"/>
</dbReference>
<feature type="transmembrane region" description="Helical" evidence="6">
    <location>
        <begin position="108"/>
        <end position="128"/>
    </location>
</feature>
<feature type="transmembrane region" description="Helical" evidence="6">
    <location>
        <begin position="333"/>
        <end position="354"/>
    </location>
</feature>
<dbReference type="CDD" id="cd09317">
    <property type="entry name" value="TDT_Mae1_like"/>
    <property type="match status" value="1"/>
</dbReference>
<evidence type="ECO:0000313" key="8">
    <source>
        <dbReference type="EMBL" id="THC88702.1"/>
    </source>
</evidence>
<evidence type="ECO:0000313" key="9">
    <source>
        <dbReference type="Proteomes" id="UP000308092"/>
    </source>
</evidence>
<keyword evidence="3 6" id="KW-1133">Transmembrane helix</keyword>
<dbReference type="RefSeq" id="XP_033428720.1">
    <property type="nucleotide sequence ID" value="XM_033569914.1"/>
</dbReference>
<accession>A0A4S3J2B7</accession>
<dbReference type="AlphaFoldDB" id="A0A4S3J2B7"/>
<feature type="region of interest" description="Disordered" evidence="5">
    <location>
        <begin position="1"/>
        <end position="25"/>
    </location>
</feature>
<evidence type="ECO:0000256" key="3">
    <source>
        <dbReference type="ARBA" id="ARBA00022989"/>
    </source>
</evidence>
<dbReference type="InterPro" id="IPR038665">
    <property type="entry name" value="Voltage-dep_anion_channel_sf"/>
</dbReference>
<proteinExistence type="predicted"/>
<protein>
    <recommendedName>
        <fullName evidence="11">Malic acid transport protein</fullName>
    </recommendedName>
</protein>
<evidence type="ECO:0000256" key="1">
    <source>
        <dbReference type="ARBA" id="ARBA00004141"/>
    </source>
</evidence>
<dbReference type="VEuPathDB" id="FungiDB:EYZ11_011848"/>
<feature type="transmembrane region" description="Helical" evidence="6">
    <location>
        <begin position="205"/>
        <end position="235"/>
    </location>
</feature>
<evidence type="ECO:0000256" key="6">
    <source>
        <dbReference type="SAM" id="Phobius"/>
    </source>
</evidence>
<dbReference type="OrthoDB" id="2901184at2759"/>
<dbReference type="PANTHER" id="PTHR31162:SF0">
    <property type="entry name" value="MALIC ACID TRANSPORT PROTEIN"/>
    <property type="match status" value="1"/>
</dbReference>
<feature type="transmembrane region" description="Helical" evidence="6">
    <location>
        <begin position="247"/>
        <end position="268"/>
    </location>
</feature>
<evidence type="ECO:0008006" key="11">
    <source>
        <dbReference type="Google" id="ProtNLM"/>
    </source>
</evidence>
<feature type="transmembrane region" description="Helical" evidence="6">
    <location>
        <begin position="65"/>
        <end position="88"/>
    </location>
</feature>
<dbReference type="GO" id="GO:0016020">
    <property type="term" value="C:membrane"/>
    <property type="evidence" value="ECO:0007669"/>
    <property type="project" value="UniProtKB-SubCell"/>
</dbReference>
<evidence type="ECO:0000256" key="2">
    <source>
        <dbReference type="ARBA" id="ARBA00022692"/>
    </source>
</evidence>
<dbReference type="PANTHER" id="PTHR31162">
    <property type="entry name" value="MALIC ACID TRANSPORT PROTEIN-RELATED"/>
    <property type="match status" value="1"/>
</dbReference>
<comment type="subcellular location">
    <subcellularLocation>
        <location evidence="1">Membrane</location>
        <topology evidence="1">Multi-pass membrane protein</topology>
    </subcellularLocation>
</comment>
<dbReference type="Gene3D" id="1.50.10.150">
    <property type="entry name" value="Voltage-dependent anion channel"/>
    <property type="match status" value="1"/>
</dbReference>
<dbReference type="InterPro" id="IPR030185">
    <property type="entry name" value="Mae1"/>
</dbReference>
<keyword evidence="9" id="KW-1185">Reference proteome</keyword>
<dbReference type="STRING" id="1220188.A0A4S3J2B7"/>
<dbReference type="GeneID" id="54327962"/>
<dbReference type="Pfam" id="PF03595">
    <property type="entry name" value="SLAC1"/>
    <property type="match status" value="1"/>
</dbReference>
<evidence type="ECO:0000313" key="7">
    <source>
        <dbReference type="EMBL" id="KAA8649359.1"/>
    </source>
</evidence>
<evidence type="ECO:0000256" key="4">
    <source>
        <dbReference type="ARBA" id="ARBA00023136"/>
    </source>
</evidence>
<evidence type="ECO:0000313" key="10">
    <source>
        <dbReference type="Proteomes" id="UP000324241"/>
    </source>
</evidence>
<feature type="transmembrane region" description="Helical" evidence="6">
    <location>
        <begin position="360"/>
        <end position="384"/>
    </location>
</feature>
<evidence type="ECO:0000256" key="5">
    <source>
        <dbReference type="SAM" id="MobiDB-lite"/>
    </source>
</evidence>
<reference evidence="7 10" key="2">
    <citation type="submission" date="2019-08" db="EMBL/GenBank/DDBJ databases">
        <title>The genome sequence of a newly discovered highly antifungal drug resistant Aspergillus species, Aspergillus tanneri NIH 1004.</title>
        <authorList>
            <person name="Mounaud S."/>
            <person name="Singh I."/>
            <person name="Joardar V."/>
            <person name="Pakala S."/>
            <person name="Pakala S."/>
            <person name="Venepally P."/>
            <person name="Chung J.K."/>
            <person name="Losada L."/>
            <person name="Nierman W.C."/>
        </authorList>
    </citation>
    <scope>NUCLEOTIDE SEQUENCE [LARGE SCALE GENOMIC DNA]</scope>
    <source>
        <strain evidence="7 10">NIH1004</strain>
    </source>
</reference>
<keyword evidence="4 6" id="KW-0472">Membrane</keyword>
<comment type="caution">
    <text evidence="8">The sequence shown here is derived from an EMBL/GenBank/DDBJ whole genome shotgun (WGS) entry which is preliminary data.</text>
</comment>
<gene>
    <name evidence="7" type="ORF">ATNIH1004_005260</name>
    <name evidence="8" type="ORF">EYZ11_011848</name>
</gene>
<dbReference type="InterPro" id="IPR004695">
    <property type="entry name" value="SLAC1/Mae1/Ssu1/TehA"/>
</dbReference>
<feature type="transmembrane region" description="Helical" evidence="6">
    <location>
        <begin position="179"/>
        <end position="199"/>
    </location>
</feature>
<dbReference type="EMBL" id="QUQM01000003">
    <property type="protein sequence ID" value="KAA8649359.1"/>
    <property type="molecule type" value="Genomic_DNA"/>
</dbReference>
<dbReference type="Proteomes" id="UP000324241">
    <property type="component" value="Unassembled WGS sequence"/>
</dbReference>
<feature type="transmembrane region" description="Helical" evidence="6">
    <location>
        <begin position="288"/>
        <end position="312"/>
    </location>
</feature>